<evidence type="ECO:0000313" key="10">
    <source>
        <dbReference type="Proteomes" id="UP000030651"/>
    </source>
</evidence>
<dbReference type="GO" id="GO:0006351">
    <property type="term" value="P:DNA-templated transcription"/>
    <property type="evidence" value="ECO:0007669"/>
    <property type="project" value="InterPro"/>
</dbReference>
<dbReference type="PANTHER" id="PTHR47424:SF9">
    <property type="entry name" value="TAH-2"/>
    <property type="match status" value="1"/>
</dbReference>
<dbReference type="AlphaFoldDB" id="W3X059"/>
<keyword evidence="6" id="KW-0812">Transmembrane</keyword>
<dbReference type="InterPro" id="IPR001138">
    <property type="entry name" value="Zn2Cys6_DnaBD"/>
</dbReference>
<proteinExistence type="predicted"/>
<name>W3X059_PESFW</name>
<accession>W3X059</accession>
<dbReference type="CDD" id="cd00067">
    <property type="entry name" value="GAL4"/>
    <property type="match status" value="1"/>
</dbReference>
<dbReference type="GO" id="GO:0000435">
    <property type="term" value="P:positive regulation of transcription from RNA polymerase II promoter by galactose"/>
    <property type="evidence" value="ECO:0007669"/>
    <property type="project" value="TreeGrafter"/>
</dbReference>
<dbReference type="GO" id="GO:0005634">
    <property type="term" value="C:nucleus"/>
    <property type="evidence" value="ECO:0007669"/>
    <property type="project" value="TreeGrafter"/>
</dbReference>
<dbReference type="GO" id="GO:0008270">
    <property type="term" value="F:zinc ion binding"/>
    <property type="evidence" value="ECO:0007669"/>
    <property type="project" value="InterPro"/>
</dbReference>
<dbReference type="OrthoDB" id="47007at2759"/>
<reference evidence="10" key="1">
    <citation type="journal article" date="2015" name="BMC Genomics">
        <title>Genomic and transcriptomic analysis of the endophytic fungus Pestalotiopsis fici reveals its lifestyle and high potential for synthesis of natural products.</title>
        <authorList>
            <person name="Wang X."/>
            <person name="Zhang X."/>
            <person name="Liu L."/>
            <person name="Xiang M."/>
            <person name="Wang W."/>
            <person name="Sun X."/>
            <person name="Che Y."/>
            <person name="Guo L."/>
            <person name="Liu G."/>
            <person name="Guo L."/>
            <person name="Wang C."/>
            <person name="Yin W.B."/>
            <person name="Stadler M."/>
            <person name="Zhang X."/>
            <person name="Liu X."/>
        </authorList>
    </citation>
    <scope>NUCLEOTIDE SEQUENCE [LARGE SCALE GENOMIC DNA]</scope>
    <source>
        <strain evidence="10">W106-1 / CGMCC3.15140</strain>
    </source>
</reference>
<dbReference type="Proteomes" id="UP000030651">
    <property type="component" value="Unassembled WGS sequence"/>
</dbReference>
<dbReference type="Gene3D" id="4.10.240.10">
    <property type="entry name" value="Zn(2)-C6 fungal-type DNA-binding domain"/>
    <property type="match status" value="1"/>
</dbReference>
<keyword evidence="6" id="KW-0472">Membrane</keyword>
<feature type="transmembrane region" description="Helical" evidence="6">
    <location>
        <begin position="526"/>
        <end position="547"/>
    </location>
</feature>
<evidence type="ECO:0000259" key="7">
    <source>
        <dbReference type="PROSITE" id="PS50048"/>
    </source>
</evidence>
<dbReference type="InterPro" id="IPR007219">
    <property type="entry name" value="XnlR_reg_dom"/>
</dbReference>
<dbReference type="PANTHER" id="PTHR47424">
    <property type="entry name" value="REGULATORY PROTEIN GAL4"/>
    <property type="match status" value="1"/>
</dbReference>
<feature type="region of interest" description="Disordered" evidence="5">
    <location>
        <begin position="122"/>
        <end position="143"/>
    </location>
</feature>
<dbReference type="GO" id="GO:0005507">
    <property type="term" value="F:copper ion binding"/>
    <property type="evidence" value="ECO:0007669"/>
    <property type="project" value="InterPro"/>
</dbReference>
<feature type="transmembrane region" description="Helical" evidence="6">
    <location>
        <begin position="454"/>
        <end position="472"/>
    </location>
</feature>
<dbReference type="InterPro" id="IPR001083">
    <property type="entry name" value="Cu_fist_DNA-bd_dom"/>
</dbReference>
<dbReference type="GO" id="GO:0000978">
    <property type="term" value="F:RNA polymerase II cis-regulatory region sequence-specific DNA binding"/>
    <property type="evidence" value="ECO:0007669"/>
    <property type="project" value="TreeGrafter"/>
</dbReference>
<dbReference type="Pfam" id="PF04082">
    <property type="entry name" value="Fungal_trans"/>
    <property type="match status" value="1"/>
</dbReference>
<keyword evidence="10" id="KW-1185">Reference proteome</keyword>
<feature type="region of interest" description="Disordered" evidence="5">
    <location>
        <begin position="54"/>
        <end position="93"/>
    </location>
</feature>
<dbReference type="PROSITE" id="PS50073">
    <property type="entry name" value="COPPER_FIST_2"/>
    <property type="match status" value="1"/>
</dbReference>
<dbReference type="CDD" id="cd12148">
    <property type="entry name" value="fungal_TF_MHR"/>
    <property type="match status" value="1"/>
</dbReference>
<dbReference type="SMART" id="SM00066">
    <property type="entry name" value="GAL4"/>
    <property type="match status" value="1"/>
</dbReference>
<evidence type="ECO:0000256" key="6">
    <source>
        <dbReference type="SAM" id="Phobius"/>
    </source>
</evidence>
<evidence type="ECO:0000256" key="4">
    <source>
        <dbReference type="ARBA" id="ARBA00023242"/>
    </source>
</evidence>
<dbReference type="OMA" id="NIHISCV"/>
<sequence length="664" mass="74631">MPRPRVRPEERQRSERACAACKASKIRCDSQIPCEACVRRKRSQYCVYTHFDRRRHRHRQENRPRRIQPPESTSSAESHNGTVDYNDPTANVSPQLPGNDLMSPPLVPDVNIAASLPDQVQRSSEVRACRPAETTPTARGDTGEPASFSFLHFLRKTLRPFVGSTSFTDGDHDGAFPGVDLVPIVDNVYDTSPETLRNLLNFYLQATQGLFDLFSDEEMDRLLTTRSASSRHESGVDEDLAALDVALAIGAQTHPDYQSNPQIATSFMLRAKQVAFEGMLANPSTKLVRLFLLLAFFMLGASHRNAASMYMGIAARAAIIGGLHQEKSYQWLSESEGDARMRIWNSLRILDVLAGFIIGRPQHIPEVWHRNPPESSVIAFGAILEGCQLLENTVRTLRSGNVLHVPTAEGLLKGLRGWIQGLPDAARNFAYSPGVALDPEKRRTLVGNIHISCVYYFAVMLITRPFLIAYLVSRLRGRAPDHLIVDPEEATDVRIKNHEVSKLAQVCVGSVVYLTEMLQRLQKLGFAYGNLCLLQSWIFGSGLVLGFSKFAGEPREDIDNGFEASLSLLKDMAESSPQAKFYHHVLQSFSETVMRYRQRVAREVQNTVQDYMEHVLVIETSQTDAQLENNMASLFDLTEFESQLDTEDLDFELNQFEKFFYTVE</sequence>
<dbReference type="InterPro" id="IPR036864">
    <property type="entry name" value="Zn2-C6_fun-type_DNA-bd_sf"/>
</dbReference>
<dbReference type="HOGENOM" id="CLU_010170_3_1_1"/>
<keyword evidence="1" id="KW-0479">Metal-binding</keyword>
<dbReference type="EMBL" id="KI912114">
    <property type="protein sequence ID" value="ETS78727.1"/>
    <property type="molecule type" value="Genomic_DNA"/>
</dbReference>
<organism evidence="9 10">
    <name type="scientific">Pestalotiopsis fici (strain W106-1 / CGMCC3.15140)</name>
    <dbReference type="NCBI Taxonomy" id="1229662"/>
    <lineage>
        <taxon>Eukaryota</taxon>
        <taxon>Fungi</taxon>
        <taxon>Dikarya</taxon>
        <taxon>Ascomycota</taxon>
        <taxon>Pezizomycotina</taxon>
        <taxon>Sordariomycetes</taxon>
        <taxon>Xylariomycetidae</taxon>
        <taxon>Amphisphaeriales</taxon>
        <taxon>Sporocadaceae</taxon>
        <taxon>Pestalotiopsis</taxon>
    </lineage>
</organism>
<protein>
    <recommendedName>
        <fullName evidence="11">Zn(2)-C6 fungal-type domain-containing protein</fullName>
    </recommendedName>
</protein>
<evidence type="ECO:0008006" key="11">
    <source>
        <dbReference type="Google" id="ProtNLM"/>
    </source>
</evidence>
<dbReference type="PROSITE" id="PS50048">
    <property type="entry name" value="ZN2_CY6_FUNGAL_2"/>
    <property type="match status" value="1"/>
</dbReference>
<dbReference type="InParanoid" id="W3X059"/>
<keyword evidence="6" id="KW-1133">Transmembrane helix</keyword>
<gene>
    <name evidence="9" type="ORF">PFICI_08580</name>
</gene>
<evidence type="ECO:0000256" key="3">
    <source>
        <dbReference type="ARBA" id="ARBA00023163"/>
    </source>
</evidence>
<dbReference type="KEGG" id="pfy:PFICI_08580"/>
<keyword evidence="3" id="KW-0804">Transcription</keyword>
<evidence type="ECO:0000259" key="8">
    <source>
        <dbReference type="PROSITE" id="PS50073"/>
    </source>
</evidence>
<feature type="domain" description="Zn(2)-C6 fungal-type" evidence="7">
    <location>
        <begin position="17"/>
        <end position="48"/>
    </location>
</feature>
<evidence type="ECO:0000256" key="2">
    <source>
        <dbReference type="ARBA" id="ARBA00023015"/>
    </source>
</evidence>
<dbReference type="SMART" id="SM00906">
    <property type="entry name" value="Fungal_trans"/>
    <property type="match status" value="1"/>
</dbReference>
<feature type="compositionally biased region" description="Polar residues" evidence="5">
    <location>
        <begin position="70"/>
        <end position="93"/>
    </location>
</feature>
<evidence type="ECO:0000256" key="5">
    <source>
        <dbReference type="SAM" id="MobiDB-lite"/>
    </source>
</evidence>
<feature type="domain" description="Copper-fist" evidence="8">
    <location>
        <begin position="31"/>
        <end position="65"/>
    </location>
</feature>
<dbReference type="RefSeq" id="XP_007835352.1">
    <property type="nucleotide sequence ID" value="XM_007837161.1"/>
</dbReference>
<keyword evidence="2" id="KW-0805">Transcription regulation</keyword>
<evidence type="ECO:0000256" key="1">
    <source>
        <dbReference type="ARBA" id="ARBA00022723"/>
    </source>
</evidence>
<dbReference type="eggNOG" id="ENOG502SKQD">
    <property type="taxonomic scope" value="Eukaryota"/>
</dbReference>
<dbReference type="SUPFAM" id="SSF57701">
    <property type="entry name" value="Zn2/Cys6 DNA-binding domain"/>
    <property type="match status" value="1"/>
</dbReference>
<dbReference type="Pfam" id="PF00172">
    <property type="entry name" value="Zn_clus"/>
    <property type="match status" value="1"/>
</dbReference>
<dbReference type="GO" id="GO:0000981">
    <property type="term" value="F:DNA-binding transcription factor activity, RNA polymerase II-specific"/>
    <property type="evidence" value="ECO:0007669"/>
    <property type="project" value="InterPro"/>
</dbReference>
<dbReference type="GeneID" id="19273593"/>
<keyword evidence="4" id="KW-0539">Nucleus</keyword>
<dbReference type="PROSITE" id="PS00463">
    <property type="entry name" value="ZN2_CY6_FUNGAL_1"/>
    <property type="match status" value="1"/>
</dbReference>
<dbReference type="InterPro" id="IPR051127">
    <property type="entry name" value="Fungal_SecMet_Regulators"/>
</dbReference>
<evidence type="ECO:0000313" key="9">
    <source>
        <dbReference type="EMBL" id="ETS78727.1"/>
    </source>
</evidence>